<keyword evidence="3" id="KW-0326">Glycosidase</keyword>
<evidence type="ECO:0000313" key="6">
    <source>
        <dbReference type="EMBL" id="QYZ69457.1"/>
    </source>
</evidence>
<dbReference type="EMBL" id="CP069370">
    <property type="protein sequence ID" value="QYZ69457.1"/>
    <property type="molecule type" value="Genomic_DNA"/>
</dbReference>
<dbReference type="GO" id="GO:0004553">
    <property type="term" value="F:hydrolase activity, hydrolyzing O-glycosyl compounds"/>
    <property type="evidence" value="ECO:0007669"/>
    <property type="project" value="InterPro"/>
</dbReference>
<dbReference type="GO" id="GO:0005975">
    <property type="term" value="P:carbohydrate metabolic process"/>
    <property type="evidence" value="ECO:0007669"/>
    <property type="project" value="InterPro"/>
</dbReference>
<dbReference type="PANTHER" id="PTHR42732:SF2">
    <property type="entry name" value="BETA-MANNOSIDASE"/>
    <property type="match status" value="1"/>
</dbReference>
<dbReference type="InterPro" id="IPR017853">
    <property type="entry name" value="GH"/>
</dbReference>
<reference evidence="6" key="1">
    <citation type="submission" date="2021-02" db="EMBL/GenBank/DDBJ databases">
        <title>Rhodobacter shimadae sp. nov., an aerobic anoxygenic phototrophic bacterium isolated from a hot spring.</title>
        <authorList>
            <person name="Muramatsu S."/>
            <person name="Haruta S."/>
            <person name="Hirose S."/>
            <person name="Hanada S."/>
        </authorList>
    </citation>
    <scope>NUCLEOTIDE SEQUENCE</scope>
    <source>
        <strain evidence="6">N10</strain>
    </source>
</reference>
<evidence type="ECO:0000256" key="2">
    <source>
        <dbReference type="ARBA" id="ARBA00022801"/>
    </source>
</evidence>
<dbReference type="SUPFAM" id="SSF51445">
    <property type="entry name" value="(Trans)glycosidases"/>
    <property type="match status" value="1"/>
</dbReference>
<dbReference type="Pfam" id="PF02836">
    <property type="entry name" value="Glyco_hydro_2_C"/>
    <property type="match status" value="1"/>
</dbReference>
<keyword evidence="7" id="KW-1185">Reference proteome</keyword>
<accession>A0A8G0ZV79</accession>
<evidence type="ECO:0000259" key="5">
    <source>
        <dbReference type="Pfam" id="PF02836"/>
    </source>
</evidence>
<dbReference type="AlphaFoldDB" id="A0A8G0ZV79"/>
<dbReference type="InterPro" id="IPR036156">
    <property type="entry name" value="Beta-gal/glucu_dom_sf"/>
</dbReference>
<keyword evidence="2" id="KW-0378">Hydrolase</keyword>
<dbReference type="InterPro" id="IPR006103">
    <property type="entry name" value="Glyco_hydro_2_cat"/>
</dbReference>
<dbReference type="InterPro" id="IPR008979">
    <property type="entry name" value="Galactose-bd-like_sf"/>
</dbReference>
<name>A0A8G0ZV79_9RHOB</name>
<dbReference type="SUPFAM" id="SSF49785">
    <property type="entry name" value="Galactose-binding domain-like"/>
    <property type="match status" value="1"/>
</dbReference>
<dbReference type="InterPro" id="IPR051913">
    <property type="entry name" value="GH2_Domain-Containing"/>
</dbReference>
<dbReference type="Gene3D" id="2.60.120.260">
    <property type="entry name" value="Galactose-binding domain-like"/>
    <property type="match status" value="1"/>
</dbReference>
<evidence type="ECO:0000313" key="7">
    <source>
        <dbReference type="Proteomes" id="UP000826300"/>
    </source>
</evidence>
<feature type="domain" description="Glycoside hydrolase family 2 catalytic" evidence="5">
    <location>
        <begin position="237"/>
        <end position="408"/>
    </location>
</feature>
<evidence type="ECO:0008006" key="8">
    <source>
        <dbReference type="Google" id="ProtNLM"/>
    </source>
</evidence>
<dbReference type="Proteomes" id="UP000826300">
    <property type="component" value="Chromosome"/>
</dbReference>
<proteinExistence type="inferred from homology"/>
<dbReference type="InterPro" id="IPR013783">
    <property type="entry name" value="Ig-like_fold"/>
</dbReference>
<gene>
    <name evidence="6" type="ORF">JO391_17250</name>
</gene>
<dbReference type="Gene3D" id="2.60.40.10">
    <property type="entry name" value="Immunoglobulins"/>
    <property type="match status" value="1"/>
</dbReference>
<dbReference type="InterPro" id="IPR006102">
    <property type="entry name" value="Ig-like_GH2"/>
</dbReference>
<evidence type="ECO:0000259" key="4">
    <source>
        <dbReference type="Pfam" id="PF00703"/>
    </source>
</evidence>
<dbReference type="KEGG" id="nsm:JO391_17250"/>
<sequence length="896" mass="98116">MEAVSRMRQSLDGAWAFRHESGELRQAVVPMPWQAQFADLRQRGGRAVYSRRFAAPDLAGGREAVLIFGAVMWSAVVRVNGQVVGQSDNGWLPFECPLPAGLLRSGNLVEVECALPEGEAFAEIPHGKQSWYGPFAGIWQSVWLEVRDPVHLRHCAIRADLSGRVSLDVALSAPAEVRACVLDAGGAVVAEGAELVVPAPRLWSPEEPSLYRLRVTVEKDGVRDVTEHVFGFRSFETRGGRFYLNGKPFYLRGALDQDYYPEGIATPPSLEFLEDQARKAKELGLNCLRCHIKVPDPRYYEVADRLGLLVWTEIPNVASFTAASARRMRQTMEGILVRDGNHPSIAIWTLINEDWGTRLGEDPAHRRWLADTYDWLKQRDPGRLVVDNSPCHGNFHVKTDINDFHYYRSIPERRAEWEALTEEFAAGADWTYSPHGDAQRRGDEPLVVSEFGVWGLPQPDEVRIGDAEPWWMETGATWGEGCALPHGLEERFATLRLDRTFGTVAGFVTAVQGYQFANLKYEIESMRARAPIQGYVITELTDVHWESNGLLDMNRNIRSFHADFARINTDVVIVPRAERWSGWMGQAFPLALSVATGGQDLPAAELHWEMEGQSGRIAVPATPALSVTPEVTLTLSLPLGGANRMLPVTLRLVAGGRELARNRAEIALYASLTAGGLPTVGSADARLTARAADLGLRVVAPAAADVVLARILGPEDIARLQGGARYLLLADGGSPRLRSDIAPREQPFIPIVDSEPGLPRGQEAQLPNMALHARHGTMWRGDWIASFTWLRRDGPFAAIPGGPLVDASFDRVIPTHVLTGFRGWEFGGPVSSGLVVGWAHKPAALIAARRVGRGALVASTYRVLGSGAGEDPVADTLFTALVQAAAGLATDSLPHE</sequence>
<organism evidence="6 7">
    <name type="scientific">Neotabrizicola shimadae</name>
    <dbReference type="NCBI Taxonomy" id="2807096"/>
    <lineage>
        <taxon>Bacteria</taxon>
        <taxon>Pseudomonadati</taxon>
        <taxon>Pseudomonadota</taxon>
        <taxon>Alphaproteobacteria</taxon>
        <taxon>Rhodobacterales</taxon>
        <taxon>Paracoccaceae</taxon>
        <taxon>Neotabrizicola</taxon>
    </lineage>
</organism>
<dbReference type="SUPFAM" id="SSF49303">
    <property type="entry name" value="beta-Galactosidase/glucuronidase domain"/>
    <property type="match status" value="1"/>
</dbReference>
<evidence type="ECO:0000256" key="3">
    <source>
        <dbReference type="ARBA" id="ARBA00023295"/>
    </source>
</evidence>
<dbReference type="RefSeq" id="WP_220661675.1">
    <property type="nucleotide sequence ID" value="NZ_CP069370.1"/>
</dbReference>
<protein>
    <recommendedName>
        <fullName evidence="8">Glycoside hydrolase family 2</fullName>
    </recommendedName>
</protein>
<dbReference type="Pfam" id="PF00703">
    <property type="entry name" value="Glyco_hydro_2"/>
    <property type="match status" value="1"/>
</dbReference>
<feature type="domain" description="Glycoside hydrolase family 2 immunoglobulin-like beta-sandwich" evidence="4">
    <location>
        <begin position="182"/>
        <end position="233"/>
    </location>
</feature>
<dbReference type="Gene3D" id="3.20.20.80">
    <property type="entry name" value="Glycosidases"/>
    <property type="match status" value="1"/>
</dbReference>
<comment type="similarity">
    <text evidence="1">Belongs to the glycosyl hydrolase 2 family.</text>
</comment>
<dbReference type="PANTHER" id="PTHR42732">
    <property type="entry name" value="BETA-GALACTOSIDASE"/>
    <property type="match status" value="1"/>
</dbReference>
<evidence type="ECO:0000256" key="1">
    <source>
        <dbReference type="ARBA" id="ARBA00007401"/>
    </source>
</evidence>